<accession>A0AAW2EP73</accession>
<sequence length="35" mass="3802">MFPCGSQLAACFLLFKLVPFSISKCDAKSHRGARA</sequence>
<proteinExistence type="predicted"/>
<gene>
    <name evidence="2" type="ORF">PUN28_017143</name>
</gene>
<comment type="caution">
    <text evidence="2">The sequence shown here is derived from an EMBL/GenBank/DDBJ whole genome shotgun (WGS) entry which is preliminary data.</text>
</comment>
<name>A0AAW2EP73_9HYME</name>
<keyword evidence="1" id="KW-0732">Signal</keyword>
<protein>
    <submittedName>
        <fullName evidence="2">Uncharacterized protein</fullName>
    </submittedName>
</protein>
<reference evidence="2 3" key="1">
    <citation type="submission" date="2023-03" db="EMBL/GenBank/DDBJ databases">
        <title>High recombination rates correlate with genetic variation in Cardiocondyla obscurior ants.</title>
        <authorList>
            <person name="Errbii M."/>
        </authorList>
    </citation>
    <scope>NUCLEOTIDE SEQUENCE [LARGE SCALE GENOMIC DNA]</scope>
    <source>
        <strain evidence="2">Alpha-2009</strain>
        <tissue evidence="2">Whole body</tissue>
    </source>
</reference>
<organism evidence="2 3">
    <name type="scientific">Cardiocondyla obscurior</name>
    <dbReference type="NCBI Taxonomy" id="286306"/>
    <lineage>
        <taxon>Eukaryota</taxon>
        <taxon>Metazoa</taxon>
        <taxon>Ecdysozoa</taxon>
        <taxon>Arthropoda</taxon>
        <taxon>Hexapoda</taxon>
        <taxon>Insecta</taxon>
        <taxon>Pterygota</taxon>
        <taxon>Neoptera</taxon>
        <taxon>Endopterygota</taxon>
        <taxon>Hymenoptera</taxon>
        <taxon>Apocrita</taxon>
        <taxon>Aculeata</taxon>
        <taxon>Formicoidea</taxon>
        <taxon>Formicidae</taxon>
        <taxon>Myrmicinae</taxon>
        <taxon>Cardiocondyla</taxon>
    </lineage>
</organism>
<keyword evidence="3" id="KW-1185">Reference proteome</keyword>
<dbReference type="EMBL" id="JADYXP020000020">
    <property type="protein sequence ID" value="KAL0104209.1"/>
    <property type="molecule type" value="Genomic_DNA"/>
</dbReference>
<evidence type="ECO:0000313" key="3">
    <source>
        <dbReference type="Proteomes" id="UP001430953"/>
    </source>
</evidence>
<feature type="signal peptide" evidence="1">
    <location>
        <begin position="1"/>
        <end position="23"/>
    </location>
</feature>
<dbReference type="AlphaFoldDB" id="A0AAW2EP73"/>
<evidence type="ECO:0000313" key="2">
    <source>
        <dbReference type="EMBL" id="KAL0104209.1"/>
    </source>
</evidence>
<dbReference type="Proteomes" id="UP001430953">
    <property type="component" value="Unassembled WGS sequence"/>
</dbReference>
<feature type="chain" id="PRO_5043800147" evidence="1">
    <location>
        <begin position="24"/>
        <end position="35"/>
    </location>
</feature>
<evidence type="ECO:0000256" key="1">
    <source>
        <dbReference type="SAM" id="SignalP"/>
    </source>
</evidence>